<dbReference type="EMBL" id="JABFTP020000185">
    <property type="protein sequence ID" value="KAL3287676.1"/>
    <property type="molecule type" value="Genomic_DNA"/>
</dbReference>
<evidence type="ECO:0000313" key="2">
    <source>
        <dbReference type="Proteomes" id="UP001516400"/>
    </source>
</evidence>
<dbReference type="AlphaFoldDB" id="A0ABD2PAI7"/>
<reference evidence="1 2" key="1">
    <citation type="journal article" date="2021" name="BMC Biol.">
        <title>Horizontally acquired antibacterial genes associated with adaptive radiation of ladybird beetles.</title>
        <authorList>
            <person name="Li H.S."/>
            <person name="Tang X.F."/>
            <person name="Huang Y.H."/>
            <person name="Xu Z.Y."/>
            <person name="Chen M.L."/>
            <person name="Du X.Y."/>
            <person name="Qiu B.Y."/>
            <person name="Chen P.T."/>
            <person name="Zhang W."/>
            <person name="Slipinski A."/>
            <person name="Escalona H.E."/>
            <person name="Waterhouse R.M."/>
            <person name="Zwick A."/>
            <person name="Pang H."/>
        </authorList>
    </citation>
    <scope>NUCLEOTIDE SEQUENCE [LARGE SCALE GENOMIC DNA]</scope>
    <source>
        <strain evidence="1">SYSU2018</strain>
    </source>
</reference>
<accession>A0ABD2PAI7</accession>
<proteinExistence type="predicted"/>
<organism evidence="1 2">
    <name type="scientific">Cryptolaemus montrouzieri</name>
    <dbReference type="NCBI Taxonomy" id="559131"/>
    <lineage>
        <taxon>Eukaryota</taxon>
        <taxon>Metazoa</taxon>
        <taxon>Ecdysozoa</taxon>
        <taxon>Arthropoda</taxon>
        <taxon>Hexapoda</taxon>
        <taxon>Insecta</taxon>
        <taxon>Pterygota</taxon>
        <taxon>Neoptera</taxon>
        <taxon>Endopterygota</taxon>
        <taxon>Coleoptera</taxon>
        <taxon>Polyphaga</taxon>
        <taxon>Cucujiformia</taxon>
        <taxon>Coccinelloidea</taxon>
        <taxon>Coccinellidae</taxon>
        <taxon>Scymninae</taxon>
        <taxon>Scymnini</taxon>
        <taxon>Cryptolaemus</taxon>
    </lineage>
</organism>
<gene>
    <name evidence="1" type="ORF">HHI36_002143</name>
</gene>
<dbReference type="Proteomes" id="UP001516400">
    <property type="component" value="Unassembled WGS sequence"/>
</dbReference>
<comment type="caution">
    <text evidence="1">The sequence shown here is derived from an EMBL/GenBank/DDBJ whole genome shotgun (WGS) entry which is preliminary data.</text>
</comment>
<name>A0ABD2PAI7_9CUCU</name>
<sequence>MKKRRLTIIGDKYTPNARLEMRTLLDESQYNTTATIKNNCDTTDLVQDLVMESQKHGHRDYLIFIFNTNNVSNNKGLTVCLNRLLPISKFTNLVMLVHQKTTEDYRNTGAIQEKKHKLQPNSFH</sequence>
<evidence type="ECO:0000313" key="1">
    <source>
        <dbReference type="EMBL" id="KAL3287676.1"/>
    </source>
</evidence>
<keyword evidence="2" id="KW-1185">Reference proteome</keyword>
<protein>
    <submittedName>
        <fullName evidence="1">Uncharacterized protein</fullName>
    </submittedName>
</protein>